<dbReference type="EMBL" id="NFDL01000012">
    <property type="protein sequence ID" value="OTY48990.1"/>
    <property type="molecule type" value="Genomic_DNA"/>
</dbReference>
<evidence type="ECO:0000313" key="2">
    <source>
        <dbReference type="Proteomes" id="UP000195089"/>
    </source>
</evidence>
<proteinExistence type="predicted"/>
<accession>A0A243BPB3</accession>
<dbReference type="RefSeq" id="WP_088118871.1">
    <property type="nucleotide sequence ID" value="NZ_NFDL01000012.1"/>
</dbReference>
<evidence type="ECO:0000313" key="1">
    <source>
        <dbReference type="EMBL" id="OTY48990.1"/>
    </source>
</evidence>
<dbReference type="Proteomes" id="UP000195089">
    <property type="component" value="Unassembled WGS sequence"/>
</dbReference>
<reference evidence="1 2" key="1">
    <citation type="submission" date="2016-10" db="EMBL/GenBank/DDBJ databases">
        <title>Comparative genomics of Bacillus thuringiensis reveals a path to pathogens against multiple invertebrate hosts.</title>
        <authorList>
            <person name="Zheng J."/>
            <person name="Gao Q."/>
            <person name="Liu H."/>
            <person name="Peng D."/>
            <person name="Ruan L."/>
            <person name="Sun M."/>
        </authorList>
    </citation>
    <scope>NUCLEOTIDE SEQUENCE [LARGE SCALE GENOMIC DNA]</scope>
    <source>
        <strain evidence="1">BGSC 4BX1</strain>
    </source>
</reference>
<name>A0A243BPB3_BACTU</name>
<comment type="caution">
    <text evidence="1">The sequence shown here is derived from an EMBL/GenBank/DDBJ whole genome shotgun (WGS) entry which is preliminary data.</text>
</comment>
<organism evidence="1 2">
    <name type="scientific">Bacillus thuringiensis serovar pingluonsis</name>
    <dbReference type="NCBI Taxonomy" id="180881"/>
    <lineage>
        <taxon>Bacteria</taxon>
        <taxon>Bacillati</taxon>
        <taxon>Bacillota</taxon>
        <taxon>Bacilli</taxon>
        <taxon>Bacillales</taxon>
        <taxon>Bacillaceae</taxon>
        <taxon>Bacillus</taxon>
        <taxon>Bacillus cereus group</taxon>
    </lineage>
</organism>
<sequence>MALSVTFVGTSPIPTPGSSASYKIWSYKIEGTVSEISTGLRLALALPDNLNIQDPSFFPDVPDLAGTFVTPNPELGIQYVGRTASSNGSLTIAFVAPARTSSGKLLLYKSTPGENWVSIPFSAVPNGTPSHEQFMPIPAPGAPVYTGRPVHDFAGTIPYASELFGVYQPLAGWSSCLSPAASNVLSPIGKVNLFREYFFEFDTFLGKPAGHIWVSPGGTVEVIETSTRRTLIEKVAEQSEEISQKTEQSITEQDDVADAIKEDNSNDTKLGVSATGGVSAPIYHADVSASFSSQNTVKKASEAAHKRTRTQTAKFTSEIKRNFRTSFKTVTENTDTSSRRYVLQNIGNDLINYEMRRKMRKVGVQLQHVGTRLCWQVYIGDPGRDLGLGDMVHVVESPDLTAIKKPEKLPTPANKEIPFHFDLPFLHDAGADDEAVNTYTPHPDNECRGLSKPDVGVDNTIQFCFEIQLPPVPTNYVLSKIVSVDHHGAQVNYKTPELLTELNKIKLQLTYANFQGRKSLPFDFLLLYVPSEDAKREVDNLNNEAEDAYQKEVSQLQHEAYGKAVRERLRLVSSMRARPADDLRSEERRSVFRNLIQRLQKENHYPKDPESLPYLESERIQQFFDVDEMLYFVAPDFWRPVPVSPAATKNSVGRYPIPPKEEEPLCGTKQLPLSGQTVAGWYSRADEYKNINSAVAEEACLTITSAPTSANNITITLNGLAYNVAVDPAFQKTAADVATLIRNTSFPGWKTNGTGANVTFNATFTGPMTDATYSAGSTGAAGTMTTTIQGASIGQEPPGSEWRVNYLITEQTQPAPMGSSLGWLIQMDGDERRNEFLNSAWVKAVLPIRPGQEADALAWIKMVEGEAAFNLDYCYQEGDPQNFRDKKVGQVLEIVAEQLKESNTQYSKTLASEKVFETGFDPLDGGFRPAEPYQVFDQWIEILPTDQVAAVAVRYDPKTGQQI</sequence>
<gene>
    <name evidence="1" type="ORF">BK742_03440</name>
</gene>
<protein>
    <submittedName>
        <fullName evidence="1">Uncharacterized protein</fullName>
    </submittedName>
</protein>
<dbReference type="AlphaFoldDB" id="A0A243BPB3"/>